<feature type="region of interest" description="Disordered" evidence="1">
    <location>
        <begin position="707"/>
        <end position="737"/>
    </location>
</feature>
<feature type="region of interest" description="Disordered" evidence="1">
    <location>
        <begin position="151"/>
        <end position="182"/>
    </location>
</feature>
<comment type="caution">
    <text evidence="2">The sequence shown here is derived from an EMBL/GenBank/DDBJ whole genome shotgun (WGS) entry which is preliminary data.</text>
</comment>
<evidence type="ECO:0000256" key="1">
    <source>
        <dbReference type="SAM" id="MobiDB-lite"/>
    </source>
</evidence>
<feature type="compositionally biased region" description="Low complexity" evidence="1">
    <location>
        <begin position="26"/>
        <end position="36"/>
    </location>
</feature>
<dbReference type="EMBL" id="JAVRJZ010000020">
    <property type="protein sequence ID" value="KAK2705862.1"/>
    <property type="molecule type" value="Genomic_DNA"/>
</dbReference>
<feature type="region of interest" description="Disordered" evidence="1">
    <location>
        <begin position="24"/>
        <end position="49"/>
    </location>
</feature>
<organism evidence="2 3">
    <name type="scientific">Artemia franciscana</name>
    <name type="common">Brine shrimp</name>
    <name type="synonym">Artemia sanfranciscana</name>
    <dbReference type="NCBI Taxonomy" id="6661"/>
    <lineage>
        <taxon>Eukaryota</taxon>
        <taxon>Metazoa</taxon>
        <taxon>Ecdysozoa</taxon>
        <taxon>Arthropoda</taxon>
        <taxon>Crustacea</taxon>
        <taxon>Branchiopoda</taxon>
        <taxon>Anostraca</taxon>
        <taxon>Artemiidae</taxon>
        <taxon>Artemia</taxon>
    </lineage>
</organism>
<name>A0AA88HJ55_ARTSF</name>
<dbReference type="Proteomes" id="UP001187531">
    <property type="component" value="Unassembled WGS sequence"/>
</dbReference>
<feature type="compositionally biased region" description="Polar residues" evidence="1">
    <location>
        <begin position="875"/>
        <end position="884"/>
    </location>
</feature>
<feature type="compositionally biased region" description="Low complexity" evidence="1">
    <location>
        <begin position="429"/>
        <end position="448"/>
    </location>
</feature>
<feature type="compositionally biased region" description="Basic and acidic residues" evidence="1">
    <location>
        <begin position="889"/>
        <end position="913"/>
    </location>
</feature>
<feature type="region of interest" description="Disordered" evidence="1">
    <location>
        <begin position="875"/>
        <end position="913"/>
    </location>
</feature>
<evidence type="ECO:0000313" key="3">
    <source>
        <dbReference type="Proteomes" id="UP001187531"/>
    </source>
</evidence>
<gene>
    <name evidence="2" type="ORF">QYM36_016018</name>
</gene>
<feature type="region of interest" description="Disordered" evidence="1">
    <location>
        <begin position="623"/>
        <end position="654"/>
    </location>
</feature>
<reference evidence="2" key="1">
    <citation type="submission" date="2023-07" db="EMBL/GenBank/DDBJ databases">
        <title>Chromosome-level genome assembly of Artemia franciscana.</title>
        <authorList>
            <person name="Jo E."/>
        </authorList>
    </citation>
    <scope>NUCLEOTIDE SEQUENCE</scope>
    <source>
        <tissue evidence="2">Whole body</tissue>
    </source>
</reference>
<feature type="compositionally biased region" description="Acidic residues" evidence="1">
    <location>
        <begin position="707"/>
        <end position="718"/>
    </location>
</feature>
<keyword evidence="3" id="KW-1185">Reference proteome</keyword>
<sequence>MILSDEVQKSLDILDQVLSEFEDVPSSSESTTAFSSLCDDGSEKGDNRTKKEVYFGVSTVERSMLQGHGKDLKDQSVSNSVSKLEKNLERIRLVQQNSVTNTDFLKVSNDDNIKPTTRCDQSQEILDNNNEAIVPKNLLSFWLDREERTKAECSPTLPKGKEQEQNAKNTPPSKLPKPTNIVKPISKADQFLDSRLPKSKIPVSCDARNTDKLSASKHPSDLQKTKVFKIPAENKVGDRIKFCSNSANEELSNILKPNLREELNDQRFKSLQPKKESMVCDINKTGRSTAIIFQEESKKISEIPVIDSNIEKFDSSPPSKSDICFIQSGSLSEKIRTVEQFSSTSSLNQERGGREKLLSEKKTATLQCNDNYCVSEGDMIEKSSQPYEVCERSVALKPPIENLAEDPCISDKSKEDLVNPQKELKRTTSSDSQTPSQKTTQSTQTTPPCVKQSKWSFSVEPCNSSAIENPQIRHKKRPYSVSPIYSVLDPRSDFEVRYPAQTNMFHSRQHLCPINDGYVATNGFFPQHLHRSLSVSQFMSMEDQIYQQLSIPESPTVLRSAQEKLHMHELQQISRGNNHFLHRMSHAYHKNQRHSINLEHIMSLEQLDVRKAQFQAHARSFNKRSKSFLENKADTRSLENQRKRSHKKPDSSQRNVMKVMAQNKFDEELEYMTSDSQKFAPIIKDKFIKNANIYLPSSPILQLQENCNDESDDKEISDDQNHPFQNSHLSRKMSNDSLCSTKTVEESFRLNRSRSSTSFEYLPENKNGEYLMDSDSPASEKTQKTLVSSSEEITTLRQLISEGIIKLDEVPPGFVPPPPPANIYKHDRDKQRKSHQINVEDNSFVSLSPVAKPSKVLKPIKSLELDNLHRKRLQSNMSKSTENLFRNGFQDKKIPGSGKKEGPLETDDKRQGETKKKNFLFSFWKRKQYTIDPL</sequence>
<feature type="compositionally biased region" description="Basic and acidic residues" evidence="1">
    <location>
        <begin position="627"/>
        <end position="642"/>
    </location>
</feature>
<accession>A0AA88HJ55</accession>
<evidence type="ECO:0000313" key="2">
    <source>
        <dbReference type="EMBL" id="KAK2705862.1"/>
    </source>
</evidence>
<proteinExistence type="predicted"/>
<feature type="compositionally biased region" description="Basic and acidic residues" evidence="1">
    <location>
        <begin position="409"/>
        <end position="428"/>
    </location>
</feature>
<protein>
    <submittedName>
        <fullName evidence="2">Uncharacterized protein</fullName>
    </submittedName>
</protein>
<dbReference type="AlphaFoldDB" id="A0AA88HJ55"/>
<feature type="region of interest" description="Disordered" evidence="1">
    <location>
        <begin position="404"/>
        <end position="449"/>
    </location>
</feature>